<comment type="caution">
    <text evidence="1">The sequence shown here is derived from an EMBL/GenBank/DDBJ whole genome shotgun (WGS) entry which is preliminary data.</text>
</comment>
<sequence length="76" mass="8064">MNLIVFQSIVIHNLRVEGVSEASILQIGSSGKITTHAQSYIFEGYVPGLVPTLPPPELLTAPPVEATFPSVPLPAI</sequence>
<evidence type="ECO:0000313" key="1">
    <source>
        <dbReference type="EMBL" id="MEB3100879.1"/>
    </source>
</evidence>
<proteinExistence type="predicted"/>
<reference evidence="1" key="1">
    <citation type="submission" date="2023-12" db="EMBL/GenBank/DDBJ databases">
        <title>Fervidustalea candida gen. nov., sp. nov., a novel member of the family Paenibacillaceae isolated from a geothermal area.</title>
        <authorList>
            <person name="Li W.-J."/>
            <person name="Jiao J.-Y."/>
            <person name="Chen Y."/>
        </authorList>
    </citation>
    <scope>NUCLEOTIDE SEQUENCE</scope>
    <source>
        <strain evidence="1">SYSU GA230002</strain>
    </source>
</reference>
<organism evidence="1 2">
    <name type="scientific">Ferviditalea candida</name>
    <dbReference type="NCBI Taxonomy" id="3108399"/>
    <lineage>
        <taxon>Bacteria</taxon>
        <taxon>Bacillati</taxon>
        <taxon>Bacillota</taxon>
        <taxon>Bacilli</taxon>
        <taxon>Bacillales</taxon>
        <taxon>Paenibacillaceae</taxon>
        <taxon>Ferviditalea</taxon>
    </lineage>
</organism>
<dbReference type="EMBL" id="JAYJLD010000004">
    <property type="protein sequence ID" value="MEB3100879.1"/>
    <property type="molecule type" value="Genomic_DNA"/>
</dbReference>
<dbReference type="Proteomes" id="UP001310386">
    <property type="component" value="Unassembled WGS sequence"/>
</dbReference>
<keyword evidence="2" id="KW-1185">Reference proteome</keyword>
<dbReference type="InterPro" id="IPR024255">
    <property type="entry name" value="GerPB"/>
</dbReference>
<accession>A0ABU5ZEF5</accession>
<dbReference type="Pfam" id="PF10803">
    <property type="entry name" value="GerPB"/>
    <property type="match status" value="1"/>
</dbReference>
<protein>
    <submittedName>
        <fullName evidence="1">Spore germination protein GerPB</fullName>
    </submittedName>
</protein>
<dbReference type="RefSeq" id="WP_371752993.1">
    <property type="nucleotide sequence ID" value="NZ_JAYJLD010000004.1"/>
</dbReference>
<gene>
    <name evidence="1" type="ORF">VF724_04310</name>
</gene>
<evidence type="ECO:0000313" key="2">
    <source>
        <dbReference type="Proteomes" id="UP001310386"/>
    </source>
</evidence>
<name>A0ABU5ZEF5_9BACL</name>